<protein>
    <recommendedName>
        <fullName evidence="3">Secreted protein</fullName>
    </recommendedName>
</protein>
<keyword evidence="2" id="KW-1185">Reference proteome</keyword>
<evidence type="ECO:0000313" key="1">
    <source>
        <dbReference type="EMBL" id="SMP38357.1"/>
    </source>
</evidence>
<name>A0ABY1PMZ8_9BACT</name>
<accession>A0ABY1PMZ8</accession>
<reference evidence="1 2" key="1">
    <citation type="submission" date="2017-05" db="EMBL/GenBank/DDBJ databases">
        <authorList>
            <person name="Varghese N."/>
            <person name="Submissions S."/>
        </authorList>
    </citation>
    <scope>NUCLEOTIDE SEQUENCE [LARGE SCALE GENOMIC DNA]</scope>
    <source>
        <strain evidence="1 2">DSM 25457</strain>
    </source>
</reference>
<comment type="caution">
    <text evidence="1">The sequence shown here is derived from an EMBL/GenBank/DDBJ whole genome shotgun (WGS) entry which is preliminary data.</text>
</comment>
<sequence>MAFEDLELPGRIVRTNSASVPILPLYCRLAKLTPLLRSATYPPQFLMPVVLNRNCSVRFTRLVMMPIVLAIGLVSVMPANRAQACPFCSAVAQTLRQEMEAMDAVVVASATQSDATRNTDTGEVSMQIEAVLKGGEHVKVGQNVKAIYFGDVARGRRFLLSGVDPDDMQWSCLPLTPRAEVYVTKIPELAKKDDATRLHFYLKYLEDEDSMLSRDAYDEFAVAPYASVQQIKDEMDHDQLLKWIADPEMSPDRKRLYLTMLGVCGSKADLPLLEEMLLSTQKTARTGLDALIACYLTLAGEDGLELINKQFLVNQQASYADTYAAIMAIRFHGTEGGVIARSALVESLHFILDRVDLADLVIPDLARWQDWSQVKKLKELFLAADAENNWVRVPVINYMRACPTDEAAEAMEELKKADPESVRRANTFFAVPKPTDEVKPQLQ</sequence>
<proteinExistence type="predicted"/>
<evidence type="ECO:0000313" key="2">
    <source>
        <dbReference type="Proteomes" id="UP001158067"/>
    </source>
</evidence>
<evidence type="ECO:0008006" key="3">
    <source>
        <dbReference type="Google" id="ProtNLM"/>
    </source>
</evidence>
<organism evidence="1 2">
    <name type="scientific">Neorhodopirellula lusitana</name>
    <dbReference type="NCBI Taxonomy" id="445327"/>
    <lineage>
        <taxon>Bacteria</taxon>
        <taxon>Pseudomonadati</taxon>
        <taxon>Planctomycetota</taxon>
        <taxon>Planctomycetia</taxon>
        <taxon>Pirellulales</taxon>
        <taxon>Pirellulaceae</taxon>
        <taxon>Neorhodopirellula</taxon>
    </lineage>
</organism>
<dbReference type="Proteomes" id="UP001158067">
    <property type="component" value="Unassembled WGS sequence"/>
</dbReference>
<dbReference type="EMBL" id="FXUG01000001">
    <property type="protein sequence ID" value="SMP38357.1"/>
    <property type="molecule type" value="Genomic_DNA"/>
</dbReference>
<gene>
    <name evidence="1" type="ORF">SAMN06265222_101118</name>
</gene>